<dbReference type="InterPro" id="IPR016047">
    <property type="entry name" value="M23ase_b-sheet_dom"/>
</dbReference>
<dbReference type="Gene3D" id="6.10.250.3150">
    <property type="match status" value="1"/>
</dbReference>
<feature type="compositionally biased region" description="Polar residues" evidence="3">
    <location>
        <begin position="240"/>
        <end position="257"/>
    </location>
</feature>
<dbReference type="RefSeq" id="WP_215718780.1">
    <property type="nucleotide sequence ID" value="NZ_JBBNIN010000001.1"/>
</dbReference>
<dbReference type="Pfam" id="PF01551">
    <property type="entry name" value="Peptidase_M23"/>
    <property type="match status" value="1"/>
</dbReference>
<comment type="caution">
    <text evidence="6">The sequence shown here is derived from an EMBL/GenBank/DDBJ whole genome shotgun (WGS) entry which is preliminary data.</text>
</comment>
<evidence type="ECO:0000313" key="6">
    <source>
        <dbReference type="EMBL" id="MEQ2709681.1"/>
    </source>
</evidence>
<evidence type="ECO:0000256" key="1">
    <source>
        <dbReference type="ARBA" id="ARBA00022729"/>
    </source>
</evidence>
<sequence length="402" mass="44973">MKRRYHIGIVLMMLSAMLTLNVYKVPVWAVDKKQQVQNENKKLQEKNKKIQNEIKELDEKMTASHETYEKYRSKLSSVQKELKDTQERLQEAKQSKEEQSRIMSKRIKFLYENGNMAYMEVIFEASNFQEFLRRADYVSKVSKYDSNMFLKLQTTEDTIRIAESRLKKDYQTAKTLTAQAKVKKEKLDQAVAKKQEKIVWYQKKLASNSALLAAFEEEEPDQKDLDMASVKESAKESKSDTGTSVGSTSKRPSQTKPSASATTAKKNNTTTTSSGNLGWPVPSCHSISSGYGYRIHPVTGVRKLHAGIDIPCSTGSTIVAAASGTVIDAGYNSYNGNYLKISHGNGLETMYLHCSKLLVSSGSRVSKGQTIARSGATGMVSGAHLHFVVKKNGNYVNPQNYL</sequence>
<dbReference type="InterPro" id="IPR011055">
    <property type="entry name" value="Dup_hybrid_motif"/>
</dbReference>
<dbReference type="CDD" id="cd12797">
    <property type="entry name" value="M23_peptidase"/>
    <property type="match status" value="1"/>
</dbReference>
<evidence type="ECO:0000259" key="4">
    <source>
        <dbReference type="Pfam" id="PF01551"/>
    </source>
</evidence>
<feature type="region of interest" description="Disordered" evidence="3">
    <location>
        <begin position="222"/>
        <end position="278"/>
    </location>
</feature>
<feature type="coiled-coil region" evidence="2">
    <location>
        <begin position="29"/>
        <end position="102"/>
    </location>
</feature>
<dbReference type="PANTHER" id="PTHR21666:SF270">
    <property type="entry name" value="MUREIN HYDROLASE ACTIVATOR ENVC"/>
    <property type="match status" value="1"/>
</dbReference>
<keyword evidence="7" id="KW-1185">Reference proteome</keyword>
<organism evidence="6 7">
    <name type="scientific">Anaerostipes amylophilus</name>
    <dbReference type="NCBI Taxonomy" id="2981779"/>
    <lineage>
        <taxon>Bacteria</taxon>
        <taxon>Bacillati</taxon>
        <taxon>Bacillota</taxon>
        <taxon>Clostridia</taxon>
        <taxon>Lachnospirales</taxon>
        <taxon>Lachnospiraceae</taxon>
        <taxon>Anaerostipes</taxon>
    </lineage>
</organism>
<gene>
    <name evidence="6" type="ORF">AAAU51_00570</name>
</gene>
<proteinExistence type="predicted"/>
<feature type="domain" description="Peptidoglycan hydrolase PcsB coiled-coil" evidence="5">
    <location>
        <begin position="90"/>
        <end position="153"/>
    </location>
</feature>
<feature type="compositionally biased region" description="Low complexity" evidence="3">
    <location>
        <begin position="258"/>
        <end position="274"/>
    </location>
</feature>
<dbReference type="PANTHER" id="PTHR21666">
    <property type="entry name" value="PEPTIDASE-RELATED"/>
    <property type="match status" value="1"/>
</dbReference>
<dbReference type="Proteomes" id="UP001482154">
    <property type="component" value="Unassembled WGS sequence"/>
</dbReference>
<dbReference type="Gene3D" id="2.70.70.10">
    <property type="entry name" value="Glucose Permease (Domain IIA)"/>
    <property type="match status" value="1"/>
</dbReference>
<keyword evidence="2" id="KW-0175">Coiled coil</keyword>
<evidence type="ECO:0000256" key="3">
    <source>
        <dbReference type="SAM" id="MobiDB-lite"/>
    </source>
</evidence>
<evidence type="ECO:0000313" key="7">
    <source>
        <dbReference type="Proteomes" id="UP001482154"/>
    </source>
</evidence>
<accession>A0ABV1IR62</accession>
<evidence type="ECO:0000259" key="5">
    <source>
        <dbReference type="Pfam" id="PF24568"/>
    </source>
</evidence>
<evidence type="ECO:0000256" key="2">
    <source>
        <dbReference type="SAM" id="Coils"/>
    </source>
</evidence>
<dbReference type="EMBL" id="JBBNIN010000001">
    <property type="protein sequence ID" value="MEQ2709681.1"/>
    <property type="molecule type" value="Genomic_DNA"/>
</dbReference>
<dbReference type="Pfam" id="PF24568">
    <property type="entry name" value="CC_PcsB"/>
    <property type="match status" value="1"/>
</dbReference>
<dbReference type="InterPro" id="IPR057309">
    <property type="entry name" value="PcsB_CC"/>
</dbReference>
<dbReference type="SUPFAM" id="SSF51261">
    <property type="entry name" value="Duplicated hybrid motif"/>
    <property type="match status" value="1"/>
</dbReference>
<protein>
    <submittedName>
        <fullName evidence="6">Peptidoglycan DD-metalloendopeptidase family protein</fullName>
    </submittedName>
</protein>
<name>A0ABV1IR62_9FIRM</name>
<dbReference type="InterPro" id="IPR050570">
    <property type="entry name" value="Cell_wall_metabolism_enzyme"/>
</dbReference>
<feature type="domain" description="M23ase beta-sheet core" evidence="4">
    <location>
        <begin position="304"/>
        <end position="398"/>
    </location>
</feature>
<dbReference type="SUPFAM" id="SSF57997">
    <property type="entry name" value="Tropomyosin"/>
    <property type="match status" value="1"/>
</dbReference>
<keyword evidence="1" id="KW-0732">Signal</keyword>
<reference evidence="6 7" key="1">
    <citation type="submission" date="2024-04" db="EMBL/GenBank/DDBJ databases">
        <title>Human intestinal bacterial collection.</title>
        <authorList>
            <person name="Pauvert C."/>
            <person name="Hitch T.C.A."/>
            <person name="Clavel T."/>
        </authorList>
    </citation>
    <scope>NUCLEOTIDE SEQUENCE [LARGE SCALE GENOMIC DNA]</scope>
    <source>
        <strain evidence="6 7">CLA-AA-H249</strain>
    </source>
</reference>